<dbReference type="InterPro" id="IPR008949">
    <property type="entry name" value="Isoprenoid_synthase_dom_sf"/>
</dbReference>
<dbReference type="Pfam" id="PF00494">
    <property type="entry name" value="SQS_PSY"/>
    <property type="match status" value="1"/>
</dbReference>
<dbReference type="EMBL" id="JAFFZM010000005">
    <property type="protein sequence ID" value="MBO8198866.1"/>
    <property type="molecule type" value="Genomic_DNA"/>
</dbReference>
<evidence type="ECO:0000313" key="2">
    <source>
        <dbReference type="Proteomes" id="UP000721954"/>
    </source>
</evidence>
<protein>
    <submittedName>
        <fullName evidence="1">Squalene/phytoene synthase family protein</fullName>
    </submittedName>
</protein>
<name>A0ABS3XTZ7_9ACTN</name>
<evidence type="ECO:0000313" key="1">
    <source>
        <dbReference type="EMBL" id="MBO8198866.1"/>
    </source>
</evidence>
<comment type="caution">
    <text evidence="1">The sequence shown here is derived from an EMBL/GenBank/DDBJ whole genome shotgun (WGS) entry which is preliminary data.</text>
</comment>
<dbReference type="RefSeq" id="WP_209210629.1">
    <property type="nucleotide sequence ID" value="NZ_JAFFZM010000005.1"/>
</dbReference>
<accession>A0ABS3XTZ7</accession>
<dbReference type="PANTHER" id="PTHR31480">
    <property type="entry name" value="BIFUNCTIONAL LYCOPENE CYCLASE/PHYTOENE SYNTHASE"/>
    <property type="match status" value="1"/>
</dbReference>
<gene>
    <name evidence="1" type="ORF">JW613_11185</name>
</gene>
<organism evidence="1 2">
    <name type="scientific">Streptomyces smyrnaeus</name>
    <dbReference type="NCBI Taxonomy" id="1387713"/>
    <lineage>
        <taxon>Bacteria</taxon>
        <taxon>Bacillati</taxon>
        <taxon>Actinomycetota</taxon>
        <taxon>Actinomycetes</taxon>
        <taxon>Kitasatosporales</taxon>
        <taxon>Streptomycetaceae</taxon>
        <taxon>Streptomyces</taxon>
    </lineage>
</organism>
<keyword evidence="2" id="KW-1185">Reference proteome</keyword>
<sequence>MTVPGLPGLGRLLSQVTPWQYALHLAGIPRGRLRGDYTAAAHVVARRYPGAYVPARLLVPPAWQPHLVAVGALGIHADCLADAPAHRCDPAAFHAWTEQVRQGLATGRAEQPFLRAFLHTVQVRSIDPADVHTALAGQAGRLGMTGYATEQDHHDNTELSNVPAGRILLAACGVPAHPRNETALRLGADAVQRWDDLADLADDLRNGFLTIPEADLLRFDVTRADLEAGRDTPAVKALLAHACDKARAAFEAAHAALDDADPAVQYMCRPCLMFLSQGLRGLEQRGTALLRPSRRWHFRLSPAELVDGTVRTLHHRLHLP</sequence>
<dbReference type="GeneID" id="96259174"/>
<dbReference type="InterPro" id="IPR002060">
    <property type="entry name" value="Squ/phyt_synthse"/>
</dbReference>
<reference evidence="1 2" key="1">
    <citation type="submission" date="2021-02" db="EMBL/GenBank/DDBJ databases">
        <title>Streptomyces spirodelae sp. nov., isolated from duckweed.</title>
        <authorList>
            <person name="Saimee Y."/>
            <person name="Duangmal K."/>
        </authorList>
    </citation>
    <scope>NUCLEOTIDE SEQUENCE [LARGE SCALE GENOMIC DNA]</scope>
    <source>
        <strain evidence="1 2">DSM 42105</strain>
    </source>
</reference>
<dbReference type="Proteomes" id="UP000721954">
    <property type="component" value="Unassembled WGS sequence"/>
</dbReference>
<proteinExistence type="predicted"/>
<dbReference type="Gene3D" id="1.10.600.10">
    <property type="entry name" value="Farnesyl Diphosphate Synthase"/>
    <property type="match status" value="1"/>
</dbReference>
<dbReference type="SUPFAM" id="SSF48576">
    <property type="entry name" value="Terpenoid synthases"/>
    <property type="match status" value="1"/>
</dbReference>